<dbReference type="PRINTS" id="PR00455">
    <property type="entry name" value="HTHTETR"/>
</dbReference>
<dbReference type="Gene3D" id="1.10.357.10">
    <property type="entry name" value="Tetracycline Repressor, domain 2"/>
    <property type="match status" value="1"/>
</dbReference>
<dbReference type="PANTHER" id="PTHR30055:SF223">
    <property type="entry name" value="HTH-TYPE TRANSCRIPTIONAL REGULATOR UIDR"/>
    <property type="match status" value="1"/>
</dbReference>
<dbReference type="InterPro" id="IPR025722">
    <property type="entry name" value="TetR"/>
</dbReference>
<evidence type="ECO:0000259" key="3">
    <source>
        <dbReference type="PROSITE" id="PS50977"/>
    </source>
</evidence>
<feature type="DNA-binding region" description="H-T-H motif" evidence="2">
    <location>
        <begin position="24"/>
        <end position="43"/>
    </location>
</feature>
<dbReference type="Pfam" id="PF00440">
    <property type="entry name" value="TetR_N"/>
    <property type="match status" value="1"/>
</dbReference>
<sequence length="219" mass="24881">MKTPERIVHASLRLFNDLGERAVSTNHIAAYLEMSPGNLYYHYANKREIVAVLFGRYEQQVRQALAIPATGAPTVDELRGHLTELLGRMWHFRFFYRDLEHLLEADPALASRYRAFSGECQALGRRLIQRFVDHGILALDARQAEALTLNVWIVLTGWVRYCCTHDVQPQHEAEVIHRGCYQVLSLASGFVQARWLSSIESLLSEFGAPLMMQSDQGPG</sequence>
<keyword evidence="1 2" id="KW-0238">DNA-binding</keyword>
<dbReference type="InterPro" id="IPR001647">
    <property type="entry name" value="HTH_TetR"/>
</dbReference>
<reference evidence="4 5" key="1">
    <citation type="journal article" date="2020" name="Insects">
        <title>Bacteria Belonging to Pseudomonas typographi sp. nov. from the Bark Beetle Ips typographus Have Genomic Potential to Aid in the Host Ecology.</title>
        <authorList>
            <person name="Peral-Aranega E."/>
            <person name="Saati-Santamaria Z."/>
            <person name="Kolarik M."/>
            <person name="Rivas R."/>
            <person name="Garcia-Fraile P."/>
        </authorList>
    </citation>
    <scope>NUCLEOTIDE SEQUENCE [LARGE SCALE GENOMIC DNA]</scope>
    <source>
        <strain evidence="4 5">CA3A</strain>
    </source>
</reference>
<evidence type="ECO:0000256" key="2">
    <source>
        <dbReference type="PROSITE-ProRule" id="PRU00335"/>
    </source>
</evidence>
<dbReference type="InterPro" id="IPR050109">
    <property type="entry name" value="HTH-type_TetR-like_transc_reg"/>
</dbReference>
<feature type="domain" description="HTH tetR-type" evidence="3">
    <location>
        <begin position="1"/>
        <end position="61"/>
    </location>
</feature>
<gene>
    <name evidence="4" type="ORF">HAQ05_07490</name>
</gene>
<name>A0ABR7YZB0_9PSED</name>
<organism evidence="4 5">
    <name type="scientific">Pseudomonas typographi</name>
    <dbReference type="NCBI Taxonomy" id="2715964"/>
    <lineage>
        <taxon>Bacteria</taxon>
        <taxon>Pseudomonadati</taxon>
        <taxon>Pseudomonadota</taxon>
        <taxon>Gammaproteobacteria</taxon>
        <taxon>Pseudomonadales</taxon>
        <taxon>Pseudomonadaceae</taxon>
        <taxon>Pseudomonas</taxon>
    </lineage>
</organism>
<dbReference type="PROSITE" id="PS50977">
    <property type="entry name" value="HTH_TETR_2"/>
    <property type="match status" value="1"/>
</dbReference>
<dbReference type="Pfam" id="PF13972">
    <property type="entry name" value="TetR"/>
    <property type="match status" value="1"/>
</dbReference>
<accession>A0ABR7YZB0</accession>
<dbReference type="Proteomes" id="UP000805841">
    <property type="component" value="Unassembled WGS sequence"/>
</dbReference>
<protein>
    <submittedName>
        <fullName evidence="4">TetR/AcrR family transcriptional regulator</fullName>
    </submittedName>
</protein>
<evidence type="ECO:0000256" key="1">
    <source>
        <dbReference type="ARBA" id="ARBA00023125"/>
    </source>
</evidence>
<keyword evidence="5" id="KW-1185">Reference proteome</keyword>
<comment type="caution">
    <text evidence="4">The sequence shown here is derived from an EMBL/GenBank/DDBJ whole genome shotgun (WGS) entry which is preliminary data.</text>
</comment>
<evidence type="ECO:0000313" key="4">
    <source>
        <dbReference type="EMBL" id="MBD1598545.1"/>
    </source>
</evidence>
<proteinExistence type="predicted"/>
<dbReference type="EMBL" id="JAAOCA010000007">
    <property type="protein sequence ID" value="MBD1598545.1"/>
    <property type="molecule type" value="Genomic_DNA"/>
</dbReference>
<dbReference type="InterPro" id="IPR009057">
    <property type="entry name" value="Homeodomain-like_sf"/>
</dbReference>
<dbReference type="SUPFAM" id="SSF46689">
    <property type="entry name" value="Homeodomain-like"/>
    <property type="match status" value="1"/>
</dbReference>
<dbReference type="RefSeq" id="WP_190418983.1">
    <property type="nucleotide sequence ID" value="NZ_JAAOCA010000007.1"/>
</dbReference>
<evidence type="ECO:0000313" key="5">
    <source>
        <dbReference type="Proteomes" id="UP000805841"/>
    </source>
</evidence>
<dbReference type="PANTHER" id="PTHR30055">
    <property type="entry name" value="HTH-TYPE TRANSCRIPTIONAL REGULATOR RUTR"/>
    <property type="match status" value="1"/>
</dbReference>